<feature type="transmembrane region" description="Helical" evidence="6">
    <location>
        <begin position="365"/>
        <end position="384"/>
    </location>
</feature>
<evidence type="ECO:0000256" key="5">
    <source>
        <dbReference type="ARBA" id="ARBA00023136"/>
    </source>
</evidence>
<accession>A0A376BZT0</accession>
<evidence type="ECO:0000256" key="3">
    <source>
        <dbReference type="ARBA" id="ARBA00022692"/>
    </source>
</evidence>
<organism evidence="7 8">
    <name type="scientific">Bergeyella zoohelcum</name>
    <dbReference type="NCBI Taxonomy" id="1015"/>
    <lineage>
        <taxon>Bacteria</taxon>
        <taxon>Pseudomonadati</taxon>
        <taxon>Bacteroidota</taxon>
        <taxon>Flavobacteriia</taxon>
        <taxon>Flavobacteriales</taxon>
        <taxon>Weeksellaceae</taxon>
        <taxon>Bergeyella</taxon>
    </lineage>
</organism>
<gene>
    <name evidence="7" type="ORF">NCTC11661_00738</name>
</gene>
<keyword evidence="3 6" id="KW-0812">Transmembrane</keyword>
<feature type="transmembrane region" description="Helical" evidence="6">
    <location>
        <begin position="212"/>
        <end position="232"/>
    </location>
</feature>
<comment type="subcellular location">
    <subcellularLocation>
        <location evidence="1">Cell membrane</location>
        <topology evidence="1">Multi-pass membrane protein</topology>
    </subcellularLocation>
</comment>
<feature type="transmembrane region" description="Helical" evidence="6">
    <location>
        <begin position="97"/>
        <end position="118"/>
    </location>
</feature>
<dbReference type="PANTHER" id="PTHR30250">
    <property type="entry name" value="PST FAMILY PREDICTED COLANIC ACID TRANSPORTER"/>
    <property type="match status" value="1"/>
</dbReference>
<feature type="transmembrane region" description="Helical" evidence="6">
    <location>
        <begin position="72"/>
        <end position="91"/>
    </location>
</feature>
<dbReference type="PANTHER" id="PTHR30250:SF11">
    <property type="entry name" value="O-ANTIGEN TRANSPORTER-RELATED"/>
    <property type="match status" value="1"/>
</dbReference>
<evidence type="ECO:0000256" key="4">
    <source>
        <dbReference type="ARBA" id="ARBA00022989"/>
    </source>
</evidence>
<dbReference type="Pfam" id="PF13440">
    <property type="entry name" value="Polysacc_synt_3"/>
    <property type="match status" value="1"/>
</dbReference>
<evidence type="ECO:0000313" key="8">
    <source>
        <dbReference type="Proteomes" id="UP000255515"/>
    </source>
</evidence>
<dbReference type="RefSeq" id="WP_002686507.1">
    <property type="nucleotide sequence ID" value="NZ_UFTJ01000001.1"/>
</dbReference>
<dbReference type="EMBL" id="UFTJ01000001">
    <property type="protein sequence ID" value="SSZ47075.1"/>
    <property type="molecule type" value="Genomic_DNA"/>
</dbReference>
<evidence type="ECO:0000313" key="7">
    <source>
        <dbReference type="EMBL" id="SSZ47075.1"/>
    </source>
</evidence>
<feature type="transmembrane region" description="Helical" evidence="6">
    <location>
        <begin position="125"/>
        <end position="147"/>
    </location>
</feature>
<feature type="transmembrane region" description="Helical" evidence="6">
    <location>
        <begin position="38"/>
        <end position="60"/>
    </location>
</feature>
<feature type="transmembrane region" description="Helical" evidence="6">
    <location>
        <begin position="341"/>
        <end position="359"/>
    </location>
</feature>
<feature type="transmembrane region" description="Helical" evidence="6">
    <location>
        <begin position="153"/>
        <end position="172"/>
    </location>
</feature>
<dbReference type="InterPro" id="IPR050833">
    <property type="entry name" value="Poly_Biosynth_Transport"/>
</dbReference>
<keyword evidence="5 6" id="KW-0472">Membrane</keyword>
<dbReference type="Proteomes" id="UP000255515">
    <property type="component" value="Unassembled WGS sequence"/>
</dbReference>
<feature type="transmembrane region" description="Helical" evidence="6">
    <location>
        <begin position="5"/>
        <end position="26"/>
    </location>
</feature>
<evidence type="ECO:0000256" key="1">
    <source>
        <dbReference type="ARBA" id="ARBA00004651"/>
    </source>
</evidence>
<proteinExistence type="predicted"/>
<feature type="transmembrane region" description="Helical" evidence="6">
    <location>
        <begin position="238"/>
        <end position="255"/>
    </location>
</feature>
<dbReference type="AlphaFoldDB" id="A0A376BZT0"/>
<evidence type="ECO:0000256" key="6">
    <source>
        <dbReference type="SAM" id="Phobius"/>
    </source>
</evidence>
<dbReference type="GO" id="GO:0005886">
    <property type="term" value="C:plasma membrane"/>
    <property type="evidence" value="ECO:0007669"/>
    <property type="project" value="UniProtKB-SubCell"/>
</dbReference>
<reference evidence="7 8" key="1">
    <citation type="submission" date="2018-06" db="EMBL/GenBank/DDBJ databases">
        <authorList>
            <consortium name="Pathogen Informatics"/>
            <person name="Doyle S."/>
        </authorList>
    </citation>
    <scope>NUCLEOTIDE SEQUENCE [LARGE SCALE GENOMIC DNA]</scope>
    <source>
        <strain evidence="7 8">NCTC11661</strain>
    </source>
</reference>
<feature type="transmembrane region" description="Helical" evidence="6">
    <location>
        <begin position="308"/>
        <end position="329"/>
    </location>
</feature>
<keyword evidence="4 6" id="KW-1133">Transmembrane helix</keyword>
<evidence type="ECO:0000256" key="2">
    <source>
        <dbReference type="ARBA" id="ARBA00022475"/>
    </source>
</evidence>
<sequence length="410" mass="46692">MFSALLYRVGMLLGNFLMVILVARIWGATGKGETTLFLANIVLASMLCQVIAGNAVAYFAQRLGEGKVRFLAYLWTVFTGICISFFFNFFLFPTEYAWYFVGFLLFENLLFVHLHLFISHRKYGWFNAFSLLKIIIPLLVFSVIYGLKIHVELEFFFLISMMTLMLLWIASFRFSKLEWVSFSEIKTIGVQMFRYGWQSQGGILLTFLRQRYSYYIIGVMLSMAHLGVYSVAIAIVEASLALTRSLGVVLFGELIHTEKGALQIALTRKTMRISSALTLLFGVVLCALPSAFYPWVFGSEFSELKIVVLILLPGVYLDNIAMVTANYFAAINKLKITNYRALLGLILIVVLCGLCLPQYGLMGAAWATSLSYGLSALFLMYCFYQRAKFHFSDFFPTQKQIHRFLGKRRI</sequence>
<feature type="transmembrane region" description="Helical" evidence="6">
    <location>
        <begin position="276"/>
        <end position="296"/>
    </location>
</feature>
<keyword evidence="2" id="KW-1003">Cell membrane</keyword>
<protein>
    <submittedName>
        <fullName evidence="7">Uncharacterized protein</fullName>
    </submittedName>
</protein>
<name>A0A376BZT0_9FLAO</name>